<gene>
    <name evidence="2" type="ORF">C6P37_16320</name>
</gene>
<protein>
    <submittedName>
        <fullName evidence="2">Uncharacterized protein</fullName>
    </submittedName>
</protein>
<accession>A0A3E0JUW0</accession>
<evidence type="ECO:0000313" key="3">
    <source>
        <dbReference type="Proteomes" id="UP000257014"/>
    </source>
</evidence>
<evidence type="ECO:0000313" key="2">
    <source>
        <dbReference type="EMBL" id="REJ23925.1"/>
    </source>
</evidence>
<reference evidence="2 3" key="1">
    <citation type="submission" date="2018-03" db="EMBL/GenBank/DDBJ databases">
        <authorList>
            <person name="Keele B.F."/>
        </authorList>
    </citation>
    <scope>NUCLEOTIDE SEQUENCE [LARGE SCALE GENOMIC DNA]</scope>
    <source>
        <strain evidence="2">ZCTH4_d</strain>
    </source>
</reference>
<dbReference type="Proteomes" id="UP000257014">
    <property type="component" value="Unassembled WGS sequence"/>
</dbReference>
<feature type="region of interest" description="Disordered" evidence="1">
    <location>
        <begin position="1"/>
        <end position="21"/>
    </location>
</feature>
<dbReference type="AlphaFoldDB" id="A0A3E0JUW0"/>
<comment type="caution">
    <text evidence="2">The sequence shown here is derived from an EMBL/GenBank/DDBJ whole genome shotgun (WGS) entry which is preliminary data.</text>
</comment>
<name>A0A3E0JUW0_9BACI</name>
<proteinExistence type="predicted"/>
<dbReference type="EMBL" id="QEWE01000041">
    <property type="protein sequence ID" value="REJ23925.1"/>
    <property type="molecule type" value="Genomic_DNA"/>
</dbReference>
<evidence type="ECO:0000256" key="1">
    <source>
        <dbReference type="SAM" id="MobiDB-lite"/>
    </source>
</evidence>
<organism evidence="2 3">
    <name type="scientific">Caldibacillus debilis</name>
    <dbReference type="NCBI Taxonomy" id="301148"/>
    <lineage>
        <taxon>Bacteria</taxon>
        <taxon>Bacillati</taxon>
        <taxon>Bacillota</taxon>
        <taxon>Bacilli</taxon>
        <taxon>Bacillales</taxon>
        <taxon>Bacillaceae</taxon>
        <taxon>Caldibacillus</taxon>
    </lineage>
</organism>
<sequence>MTTLPAGFSPAGTVLPDRTKRMGGLPPFSGVRIIPGLHGASGSPFRAGFQAPAGKWRSGDRNFPARCLPSIQKV</sequence>